<protein>
    <recommendedName>
        <fullName evidence="6">Peptidyl-prolyl cis-trans isomerase</fullName>
        <ecNumber evidence="6">5.2.1.8</ecNumber>
    </recommendedName>
</protein>
<keyword evidence="3 5" id="KW-0697">Rotamase</keyword>
<keyword evidence="9" id="KW-1185">Reference proteome</keyword>
<proteinExistence type="inferred from homology"/>
<evidence type="ECO:0000256" key="6">
    <source>
        <dbReference type="RuleBase" id="RU003915"/>
    </source>
</evidence>
<evidence type="ECO:0000259" key="7">
    <source>
        <dbReference type="PROSITE" id="PS50059"/>
    </source>
</evidence>
<dbReference type="Proteomes" id="UP001500298">
    <property type="component" value="Unassembled WGS sequence"/>
</dbReference>
<dbReference type="PROSITE" id="PS50059">
    <property type="entry name" value="FKBP_PPIASE"/>
    <property type="match status" value="1"/>
</dbReference>
<evidence type="ECO:0000256" key="4">
    <source>
        <dbReference type="ARBA" id="ARBA00023235"/>
    </source>
</evidence>
<dbReference type="RefSeq" id="WP_345373616.1">
    <property type="nucleotide sequence ID" value="NZ_BAABJX010000052.1"/>
</dbReference>
<evidence type="ECO:0000256" key="5">
    <source>
        <dbReference type="PROSITE-ProRule" id="PRU00277"/>
    </source>
</evidence>
<dbReference type="SUPFAM" id="SSF54534">
    <property type="entry name" value="FKBP-like"/>
    <property type="match status" value="1"/>
</dbReference>
<dbReference type="EC" id="5.2.1.8" evidence="6"/>
<dbReference type="Gene3D" id="3.10.50.40">
    <property type="match status" value="1"/>
</dbReference>
<dbReference type="Pfam" id="PF00254">
    <property type="entry name" value="FKBP_C"/>
    <property type="match status" value="1"/>
</dbReference>
<accession>A0ABP9DKX1</accession>
<dbReference type="InterPro" id="IPR001179">
    <property type="entry name" value="PPIase_FKBP_dom"/>
</dbReference>
<comment type="similarity">
    <text evidence="2 6">Belongs to the FKBP-type PPIase family.</text>
</comment>
<dbReference type="EMBL" id="BAABJX010000052">
    <property type="protein sequence ID" value="GAA4844847.1"/>
    <property type="molecule type" value="Genomic_DNA"/>
</dbReference>
<evidence type="ECO:0000313" key="9">
    <source>
        <dbReference type="Proteomes" id="UP001500298"/>
    </source>
</evidence>
<dbReference type="InterPro" id="IPR046357">
    <property type="entry name" value="PPIase_dom_sf"/>
</dbReference>
<evidence type="ECO:0000256" key="1">
    <source>
        <dbReference type="ARBA" id="ARBA00000971"/>
    </source>
</evidence>
<comment type="catalytic activity">
    <reaction evidence="1 5 6">
        <text>[protein]-peptidylproline (omega=180) = [protein]-peptidylproline (omega=0)</text>
        <dbReference type="Rhea" id="RHEA:16237"/>
        <dbReference type="Rhea" id="RHEA-COMP:10747"/>
        <dbReference type="Rhea" id="RHEA-COMP:10748"/>
        <dbReference type="ChEBI" id="CHEBI:83833"/>
        <dbReference type="ChEBI" id="CHEBI:83834"/>
        <dbReference type="EC" id="5.2.1.8"/>
    </reaction>
</comment>
<keyword evidence="4 5" id="KW-0413">Isomerase</keyword>
<sequence>MIRHLFFGLLSSTLLIFGTSCEDDGELEDLSRSAREDRIIRTHLEFDLDLVEGSSFDRTEDGIYYFNHTEGSGTAIADDNDSLRLKYTGWVLYGDLFDSSVLTDNPFEVVLDSADIAKGIPVLTVTSDTTSTFKYNPVIQGWQKALRLMKEGDSTRFFIPSELGYGNAGSGSLVPANAILVFDIKVDELIKQ</sequence>
<evidence type="ECO:0000256" key="3">
    <source>
        <dbReference type="ARBA" id="ARBA00023110"/>
    </source>
</evidence>
<comment type="caution">
    <text evidence="8">The sequence shown here is derived from an EMBL/GenBank/DDBJ whole genome shotgun (WGS) entry which is preliminary data.</text>
</comment>
<dbReference type="PROSITE" id="PS51257">
    <property type="entry name" value="PROKAR_LIPOPROTEIN"/>
    <property type="match status" value="1"/>
</dbReference>
<organism evidence="8 9">
    <name type="scientific">Algivirga pacifica</name>
    <dbReference type="NCBI Taxonomy" id="1162670"/>
    <lineage>
        <taxon>Bacteria</taxon>
        <taxon>Pseudomonadati</taxon>
        <taxon>Bacteroidota</taxon>
        <taxon>Cytophagia</taxon>
        <taxon>Cytophagales</taxon>
        <taxon>Flammeovirgaceae</taxon>
        <taxon>Algivirga</taxon>
    </lineage>
</organism>
<evidence type="ECO:0000256" key="2">
    <source>
        <dbReference type="ARBA" id="ARBA00006577"/>
    </source>
</evidence>
<name>A0ABP9DKX1_9BACT</name>
<reference evidence="9" key="1">
    <citation type="journal article" date="2019" name="Int. J. Syst. Evol. Microbiol.">
        <title>The Global Catalogue of Microorganisms (GCM) 10K type strain sequencing project: providing services to taxonomists for standard genome sequencing and annotation.</title>
        <authorList>
            <consortium name="The Broad Institute Genomics Platform"/>
            <consortium name="The Broad Institute Genome Sequencing Center for Infectious Disease"/>
            <person name="Wu L."/>
            <person name="Ma J."/>
        </authorList>
    </citation>
    <scope>NUCLEOTIDE SEQUENCE [LARGE SCALE GENOMIC DNA]</scope>
    <source>
        <strain evidence="9">JCM 18326</strain>
    </source>
</reference>
<dbReference type="PANTHER" id="PTHR43811:SF19">
    <property type="entry name" value="39 KDA FK506-BINDING NUCLEAR PROTEIN"/>
    <property type="match status" value="1"/>
</dbReference>
<feature type="domain" description="PPIase FKBP-type" evidence="7">
    <location>
        <begin position="80"/>
        <end position="190"/>
    </location>
</feature>
<gene>
    <name evidence="8" type="ORF">GCM10023331_32090</name>
</gene>
<dbReference type="PANTHER" id="PTHR43811">
    <property type="entry name" value="FKBP-TYPE PEPTIDYL-PROLYL CIS-TRANS ISOMERASE FKPA"/>
    <property type="match status" value="1"/>
</dbReference>
<evidence type="ECO:0000313" key="8">
    <source>
        <dbReference type="EMBL" id="GAA4844847.1"/>
    </source>
</evidence>